<evidence type="ECO:0000313" key="3">
    <source>
        <dbReference type="EMBL" id="MCW7552729.1"/>
    </source>
</evidence>
<gene>
    <name evidence="3" type="ORF">NX722_08760</name>
</gene>
<dbReference type="Proteomes" id="UP001209854">
    <property type="component" value="Unassembled WGS sequence"/>
</dbReference>
<comment type="caution">
    <text evidence="3">The sequence shown here is derived from an EMBL/GenBank/DDBJ whole genome shotgun (WGS) entry which is preliminary data.</text>
</comment>
<name>A0ABT3MTL3_9GAMM</name>
<proteinExistence type="predicted"/>
<accession>A0ABT3MTL3</accession>
<evidence type="ECO:0000313" key="4">
    <source>
        <dbReference type="Proteomes" id="UP001209854"/>
    </source>
</evidence>
<evidence type="ECO:0000256" key="1">
    <source>
        <dbReference type="SAM" id="MobiDB-lite"/>
    </source>
</evidence>
<dbReference type="Pfam" id="PF01609">
    <property type="entry name" value="DDE_Tnp_1"/>
    <property type="match status" value="1"/>
</dbReference>
<dbReference type="SUPFAM" id="SSF53098">
    <property type="entry name" value="Ribonuclease H-like"/>
    <property type="match status" value="1"/>
</dbReference>
<sequence length="494" mass="55561">MAHKCENSLFCKIFENYMGLQAAVFKCLRVFGQALNNSLKSISSSAQLSKSQKVTLGVFIMGIVVTKAINWAAFERRSLGKFKTTRLCWMFYKAEIAWHSLLQASIRNILLSYGIKAGTLAADDTGKKRTKRTSKIDGAHKVKDKSTGGYFNGQELVFMVLVTEIATFPVGFRFYVPDPALSAWRKKDKSLRKQGVQNKERPARPEPDHVRYPTMQSLTLDMLQEFVDAFPEIAIRGVLADALYGTGDFMDKAAAITGGAQVISQLRSNQKVSNRGHSEAALKTYFARQKGVQAQLMIRGGKEEQVTIQAARLYVKAHGKRRFVIALKYEGEEDYRYLVASDMSWRHTDIVRLYTLRWLVEVFIQDWKAHCGWNRLSKQQGADGSQRGVILSLLCEHMLLLHPEQFVLLKNKQPGMPVGCLIERLNAEALLNTVKAVVESDDPDNELQALTLALEDTLPKRESSRHMAGRDLGRQEATDTLKAHAQKFELLDAA</sequence>
<protein>
    <submittedName>
        <fullName evidence="3">Transposase</fullName>
    </submittedName>
</protein>
<evidence type="ECO:0000259" key="2">
    <source>
        <dbReference type="Pfam" id="PF01609"/>
    </source>
</evidence>
<dbReference type="RefSeq" id="WP_262567657.1">
    <property type="nucleotide sequence ID" value="NZ_JAPFCC010000001.1"/>
</dbReference>
<dbReference type="EMBL" id="JAPFCC010000001">
    <property type="protein sequence ID" value="MCW7552729.1"/>
    <property type="molecule type" value="Genomic_DNA"/>
</dbReference>
<dbReference type="InterPro" id="IPR002559">
    <property type="entry name" value="Transposase_11"/>
</dbReference>
<keyword evidence="4" id="KW-1185">Reference proteome</keyword>
<feature type="domain" description="Transposase IS4-like" evidence="2">
    <location>
        <begin position="222"/>
        <end position="380"/>
    </location>
</feature>
<feature type="compositionally biased region" description="Basic and acidic residues" evidence="1">
    <location>
        <begin position="198"/>
        <end position="210"/>
    </location>
</feature>
<reference evidence="3 4" key="1">
    <citation type="submission" date="2022-10" db="EMBL/GenBank/DDBJ databases">
        <title>High-quality genome sequences of two octocoral-associated bacteria, Endozoicomonas euniceicola EF212 and Endozoicomonas gorgoniicola PS125.</title>
        <authorList>
            <person name="Chiou Y.-J."/>
            <person name="Chen Y.-H."/>
        </authorList>
    </citation>
    <scope>NUCLEOTIDE SEQUENCE [LARGE SCALE GENOMIC DNA]</scope>
    <source>
        <strain evidence="3 4">PS125</strain>
    </source>
</reference>
<organism evidence="3 4">
    <name type="scientific">Endozoicomonas gorgoniicola</name>
    <dbReference type="NCBI Taxonomy" id="1234144"/>
    <lineage>
        <taxon>Bacteria</taxon>
        <taxon>Pseudomonadati</taxon>
        <taxon>Pseudomonadota</taxon>
        <taxon>Gammaproteobacteria</taxon>
        <taxon>Oceanospirillales</taxon>
        <taxon>Endozoicomonadaceae</taxon>
        <taxon>Endozoicomonas</taxon>
    </lineage>
</organism>
<dbReference type="InterPro" id="IPR012337">
    <property type="entry name" value="RNaseH-like_sf"/>
</dbReference>
<feature type="region of interest" description="Disordered" evidence="1">
    <location>
        <begin position="191"/>
        <end position="210"/>
    </location>
</feature>